<comment type="cofactor">
    <cofactor evidence="11 13">
        <name>FMN</name>
        <dbReference type="ChEBI" id="CHEBI:58210"/>
    </cofactor>
</comment>
<feature type="domain" description="DUS-like FMN-binding" evidence="14">
    <location>
        <begin position="15"/>
        <end position="310"/>
    </location>
</feature>
<evidence type="ECO:0000256" key="1">
    <source>
        <dbReference type="ARBA" id="ARBA00002790"/>
    </source>
</evidence>
<evidence type="ECO:0000256" key="3">
    <source>
        <dbReference type="ARBA" id="ARBA00022630"/>
    </source>
</evidence>
<dbReference type="NCBIfam" id="TIGR00737">
    <property type="entry name" value="nifR3_yhdG"/>
    <property type="match status" value="1"/>
</dbReference>
<dbReference type="Gene3D" id="3.20.20.70">
    <property type="entry name" value="Aldolase class I"/>
    <property type="match status" value="1"/>
</dbReference>
<dbReference type="PANTHER" id="PTHR45846">
    <property type="entry name" value="TRNA-DIHYDROURIDINE(47) SYNTHASE [NAD(P)(+)]-LIKE"/>
    <property type="match status" value="1"/>
</dbReference>
<keyword evidence="4 11" id="KW-0288">FMN</keyword>
<comment type="catalytic activity">
    <reaction evidence="10">
        <text>a 5,6-dihydrouridine in tRNA + NAD(+) = a uridine in tRNA + NADH + H(+)</text>
        <dbReference type="Rhea" id="RHEA:54452"/>
        <dbReference type="Rhea" id="RHEA-COMP:13339"/>
        <dbReference type="Rhea" id="RHEA-COMP:13887"/>
        <dbReference type="ChEBI" id="CHEBI:15378"/>
        <dbReference type="ChEBI" id="CHEBI:57540"/>
        <dbReference type="ChEBI" id="CHEBI:57945"/>
        <dbReference type="ChEBI" id="CHEBI:65315"/>
        <dbReference type="ChEBI" id="CHEBI:74443"/>
    </reaction>
</comment>
<dbReference type="GO" id="GO:0000049">
    <property type="term" value="F:tRNA binding"/>
    <property type="evidence" value="ECO:0007669"/>
    <property type="project" value="UniProtKB-KW"/>
</dbReference>
<protein>
    <recommendedName>
        <fullName evidence="11">tRNA-dihydrouridine synthase</fullName>
        <ecNumber evidence="11">1.3.1.-</ecNumber>
    </recommendedName>
</protein>
<evidence type="ECO:0000256" key="11">
    <source>
        <dbReference type="PIRNR" id="PIRNR006621"/>
    </source>
</evidence>
<evidence type="ECO:0000256" key="2">
    <source>
        <dbReference type="ARBA" id="ARBA00022555"/>
    </source>
</evidence>
<comment type="catalytic activity">
    <reaction evidence="9">
        <text>a 5,6-dihydrouridine in tRNA + NADP(+) = a uridine in tRNA + NADPH + H(+)</text>
        <dbReference type="Rhea" id="RHEA:23624"/>
        <dbReference type="Rhea" id="RHEA-COMP:13339"/>
        <dbReference type="Rhea" id="RHEA-COMP:13887"/>
        <dbReference type="ChEBI" id="CHEBI:15378"/>
        <dbReference type="ChEBI" id="CHEBI:57783"/>
        <dbReference type="ChEBI" id="CHEBI:58349"/>
        <dbReference type="ChEBI" id="CHEBI:65315"/>
        <dbReference type="ChEBI" id="CHEBI:74443"/>
    </reaction>
</comment>
<dbReference type="GO" id="GO:0017150">
    <property type="term" value="F:tRNA dihydrouridine synthase activity"/>
    <property type="evidence" value="ECO:0007669"/>
    <property type="project" value="InterPro"/>
</dbReference>
<dbReference type="AlphaFoldDB" id="A0A1G1XQF4"/>
<feature type="binding site" evidence="13">
    <location>
        <begin position="204"/>
        <end position="206"/>
    </location>
    <ligand>
        <name>FMN</name>
        <dbReference type="ChEBI" id="CHEBI:58210"/>
    </ligand>
</feature>
<keyword evidence="2" id="KW-0820">tRNA-binding</keyword>
<feature type="binding site" evidence="13">
    <location>
        <position position="140"/>
    </location>
    <ligand>
        <name>FMN</name>
        <dbReference type="ChEBI" id="CHEBI:58210"/>
    </ligand>
</feature>
<evidence type="ECO:0000256" key="10">
    <source>
        <dbReference type="ARBA" id="ARBA00048802"/>
    </source>
</evidence>
<feature type="binding site" evidence="13">
    <location>
        <position position="173"/>
    </location>
    <ligand>
        <name>FMN</name>
        <dbReference type="ChEBI" id="CHEBI:58210"/>
    </ligand>
</feature>
<evidence type="ECO:0000259" key="14">
    <source>
        <dbReference type="Pfam" id="PF01207"/>
    </source>
</evidence>
<sequence length="317" mass="35148">MKNFWLKLKKPIIALAPMAGITDSAFRQICKKYGADVVYSEMVSVDGLFYNSAKTFDLMKFDKREKPIVIQLFGSKPELFAKAAKEVEKMGADGIDINFGCPAPKIYKNMGGVRLMRDLNLCYEIVRATCEAVKISVSIKIRSSINFPGSKKVTALDLIKKIKDLPLAAIMVHGRSYEQGFSGPVDLEAIKSVKRAFKSIVLGNGGIYTPEQAKAMLVKTGADGIGLAQGVLGKPWLFKQIKDYLTAGKYQEFNLAQIKKVALEHAALNYKLKGKAGILEMRKHLAWYFKGFPGASDLRKKLVQVESLMEIKKILGK</sequence>
<dbReference type="Gene3D" id="1.10.1200.80">
    <property type="entry name" value="Putative flavin oxidoreducatase, domain 2"/>
    <property type="match status" value="1"/>
</dbReference>
<evidence type="ECO:0000313" key="15">
    <source>
        <dbReference type="EMBL" id="OGY42238.1"/>
    </source>
</evidence>
<keyword evidence="3 11" id="KW-0285">Flavoprotein</keyword>
<dbReference type="EC" id="1.3.1.-" evidence="11"/>
<keyword evidence="8 11" id="KW-0560">Oxidoreductase</keyword>
<comment type="similarity">
    <text evidence="11">Belongs to the dus family.</text>
</comment>
<name>A0A1G1XQF4_9BACT</name>
<gene>
    <name evidence="15" type="ORF">A2Y67_01860</name>
</gene>
<keyword evidence="6" id="KW-0521">NADP</keyword>
<dbReference type="InterPro" id="IPR024036">
    <property type="entry name" value="tRNA-dHydroUridine_Synthase_C"/>
</dbReference>
<evidence type="ECO:0000313" key="16">
    <source>
        <dbReference type="Proteomes" id="UP000176260"/>
    </source>
</evidence>
<keyword evidence="7" id="KW-0694">RNA-binding</keyword>
<feature type="binding site" evidence="13">
    <location>
        <begin position="17"/>
        <end position="19"/>
    </location>
    <ligand>
        <name>FMN</name>
        <dbReference type="ChEBI" id="CHEBI:58210"/>
    </ligand>
</feature>
<dbReference type="CDD" id="cd02801">
    <property type="entry name" value="DUS_like_FMN"/>
    <property type="match status" value="1"/>
</dbReference>
<dbReference type="InterPro" id="IPR035587">
    <property type="entry name" value="DUS-like_FMN-bd"/>
</dbReference>
<feature type="binding site" evidence="13">
    <location>
        <position position="71"/>
    </location>
    <ligand>
        <name>FMN</name>
        <dbReference type="ChEBI" id="CHEBI:58210"/>
    </ligand>
</feature>
<comment type="function">
    <text evidence="1 11">Catalyzes the synthesis of 5,6-dihydrouridine (D), a modified base found in the D-loop of most tRNAs, via the reduction of the C5-C6 double bond in target uridines.</text>
</comment>
<evidence type="ECO:0000256" key="7">
    <source>
        <dbReference type="ARBA" id="ARBA00022884"/>
    </source>
</evidence>
<dbReference type="InterPro" id="IPR004652">
    <property type="entry name" value="DusB-like"/>
</dbReference>
<accession>A0A1G1XQF4</accession>
<dbReference type="PIRSF" id="PIRSF006621">
    <property type="entry name" value="Dus"/>
    <property type="match status" value="1"/>
</dbReference>
<dbReference type="InterPro" id="IPR013785">
    <property type="entry name" value="Aldolase_TIM"/>
</dbReference>
<feature type="active site" description="Proton donor" evidence="12">
    <location>
        <position position="101"/>
    </location>
</feature>
<keyword evidence="13" id="KW-0547">Nucleotide-binding</keyword>
<evidence type="ECO:0000256" key="6">
    <source>
        <dbReference type="ARBA" id="ARBA00022857"/>
    </source>
</evidence>
<evidence type="ECO:0000256" key="12">
    <source>
        <dbReference type="PIRSR" id="PIRSR006621-1"/>
    </source>
</evidence>
<comment type="caution">
    <text evidence="15">The sequence shown here is derived from an EMBL/GenBank/DDBJ whole genome shotgun (WGS) entry which is preliminary data.</text>
</comment>
<dbReference type="InterPro" id="IPR001269">
    <property type="entry name" value="DUS_fam"/>
</dbReference>
<evidence type="ECO:0000256" key="5">
    <source>
        <dbReference type="ARBA" id="ARBA00022694"/>
    </source>
</evidence>
<dbReference type="GO" id="GO:0050660">
    <property type="term" value="F:flavin adenine dinucleotide binding"/>
    <property type="evidence" value="ECO:0007669"/>
    <property type="project" value="InterPro"/>
</dbReference>
<dbReference type="Proteomes" id="UP000176260">
    <property type="component" value="Unassembled WGS sequence"/>
</dbReference>
<keyword evidence="5 11" id="KW-0819">tRNA processing</keyword>
<evidence type="ECO:0000256" key="8">
    <source>
        <dbReference type="ARBA" id="ARBA00023002"/>
    </source>
</evidence>
<dbReference type="EMBL" id="MHIA01000016">
    <property type="protein sequence ID" value="OGY42238.1"/>
    <property type="molecule type" value="Genomic_DNA"/>
</dbReference>
<evidence type="ECO:0000256" key="9">
    <source>
        <dbReference type="ARBA" id="ARBA00048205"/>
    </source>
</evidence>
<evidence type="ECO:0000256" key="4">
    <source>
        <dbReference type="ARBA" id="ARBA00022643"/>
    </source>
</evidence>
<organism evidence="15 16">
    <name type="scientific">Candidatus Buchananbacteria bacterium RBG_13_39_9</name>
    <dbReference type="NCBI Taxonomy" id="1797531"/>
    <lineage>
        <taxon>Bacteria</taxon>
        <taxon>Candidatus Buchananiibacteriota</taxon>
    </lineage>
</organism>
<proteinExistence type="inferred from homology"/>
<dbReference type="PANTHER" id="PTHR45846:SF1">
    <property type="entry name" value="TRNA-DIHYDROURIDINE(47) SYNTHASE [NAD(P)(+)]-LIKE"/>
    <property type="match status" value="1"/>
</dbReference>
<dbReference type="Pfam" id="PF01207">
    <property type="entry name" value="Dus"/>
    <property type="match status" value="1"/>
</dbReference>
<evidence type="ECO:0000256" key="13">
    <source>
        <dbReference type="PIRSR" id="PIRSR006621-2"/>
    </source>
</evidence>
<reference evidence="15 16" key="1">
    <citation type="journal article" date="2016" name="Nat. Commun.">
        <title>Thousands of microbial genomes shed light on interconnected biogeochemical processes in an aquifer system.</title>
        <authorList>
            <person name="Anantharaman K."/>
            <person name="Brown C.T."/>
            <person name="Hug L.A."/>
            <person name="Sharon I."/>
            <person name="Castelle C.J."/>
            <person name="Probst A.J."/>
            <person name="Thomas B.C."/>
            <person name="Singh A."/>
            <person name="Wilkins M.J."/>
            <person name="Karaoz U."/>
            <person name="Brodie E.L."/>
            <person name="Williams K.H."/>
            <person name="Hubbard S.S."/>
            <person name="Banfield J.F."/>
        </authorList>
    </citation>
    <scope>NUCLEOTIDE SEQUENCE [LARGE SCALE GENOMIC DNA]</scope>
</reference>
<dbReference type="SUPFAM" id="SSF51395">
    <property type="entry name" value="FMN-linked oxidoreductases"/>
    <property type="match status" value="1"/>
</dbReference>